<evidence type="ECO:0000313" key="2">
    <source>
        <dbReference type="EMBL" id="RIA99195.1"/>
    </source>
</evidence>
<keyword evidence="1" id="KW-1133">Transmembrane helix</keyword>
<keyword evidence="1" id="KW-0472">Membrane</keyword>
<organism evidence="2 3">
    <name type="scientific">Glomus cerebriforme</name>
    <dbReference type="NCBI Taxonomy" id="658196"/>
    <lineage>
        <taxon>Eukaryota</taxon>
        <taxon>Fungi</taxon>
        <taxon>Fungi incertae sedis</taxon>
        <taxon>Mucoromycota</taxon>
        <taxon>Glomeromycotina</taxon>
        <taxon>Glomeromycetes</taxon>
        <taxon>Glomerales</taxon>
        <taxon>Glomeraceae</taxon>
        <taxon>Glomus</taxon>
    </lineage>
</organism>
<feature type="transmembrane region" description="Helical" evidence="1">
    <location>
        <begin position="12"/>
        <end position="38"/>
    </location>
</feature>
<protein>
    <submittedName>
        <fullName evidence="2">Uncharacterized protein</fullName>
    </submittedName>
</protein>
<feature type="transmembrane region" description="Helical" evidence="1">
    <location>
        <begin position="79"/>
        <end position="100"/>
    </location>
</feature>
<dbReference type="Proteomes" id="UP000265703">
    <property type="component" value="Unassembled WGS sequence"/>
</dbReference>
<comment type="caution">
    <text evidence="2">The sequence shown here is derived from an EMBL/GenBank/DDBJ whole genome shotgun (WGS) entry which is preliminary data.</text>
</comment>
<evidence type="ECO:0000313" key="3">
    <source>
        <dbReference type="Proteomes" id="UP000265703"/>
    </source>
</evidence>
<feature type="transmembrane region" description="Helical" evidence="1">
    <location>
        <begin position="159"/>
        <end position="181"/>
    </location>
</feature>
<evidence type="ECO:0000256" key="1">
    <source>
        <dbReference type="SAM" id="Phobius"/>
    </source>
</evidence>
<keyword evidence="1" id="KW-0812">Transmembrane</keyword>
<sequence length="236" mass="27359">MSDSQNSYDSNYYPVGELAAVISVLLGEFISILIVYIYGVCKNKKNNNFIMFYALLIIYDWIFNIIFTIWTFVTGLYTVSIIPLSVMIIFNSILTITILCREFKNNDQFRVWFQEHKAFAMLIGFFSLDNVNVLHVLNCKYNCNDKFDAKLSFTAEKKIIHASVISLIIGDLPRFLLLLMANLNLPFYAIPVISLFLNILVISFGFFYRIYESMIRGYEQPTIPEFVVSKKQFLEA</sequence>
<name>A0A397TRE4_9GLOM</name>
<gene>
    <name evidence="2" type="ORF">C1645_747597</name>
</gene>
<dbReference type="AlphaFoldDB" id="A0A397TRE4"/>
<dbReference type="OrthoDB" id="2314241at2759"/>
<dbReference type="EMBL" id="QKYT01000006">
    <property type="protein sequence ID" value="RIA99195.1"/>
    <property type="molecule type" value="Genomic_DNA"/>
</dbReference>
<feature type="transmembrane region" description="Helical" evidence="1">
    <location>
        <begin position="187"/>
        <end position="208"/>
    </location>
</feature>
<reference evidence="2 3" key="1">
    <citation type="submission" date="2018-06" db="EMBL/GenBank/DDBJ databases">
        <title>Comparative genomics reveals the genomic features of Rhizophagus irregularis, R. cerebriforme, R. diaphanum and Gigaspora rosea, and their symbiotic lifestyle signature.</title>
        <authorList>
            <person name="Morin E."/>
            <person name="San Clemente H."/>
            <person name="Chen E.C.H."/>
            <person name="De La Providencia I."/>
            <person name="Hainaut M."/>
            <person name="Kuo A."/>
            <person name="Kohler A."/>
            <person name="Murat C."/>
            <person name="Tang N."/>
            <person name="Roy S."/>
            <person name="Loubradou J."/>
            <person name="Henrissat B."/>
            <person name="Grigoriev I.V."/>
            <person name="Corradi N."/>
            <person name="Roux C."/>
            <person name="Martin F.M."/>
        </authorList>
    </citation>
    <scope>NUCLEOTIDE SEQUENCE [LARGE SCALE GENOMIC DNA]</scope>
    <source>
        <strain evidence="2 3">DAOM 227022</strain>
    </source>
</reference>
<feature type="transmembrane region" description="Helical" evidence="1">
    <location>
        <begin position="50"/>
        <end position="73"/>
    </location>
</feature>
<accession>A0A397TRE4</accession>
<proteinExistence type="predicted"/>
<keyword evidence="3" id="KW-1185">Reference proteome</keyword>